<evidence type="ECO:0000313" key="4">
    <source>
        <dbReference type="Proteomes" id="UP000321518"/>
    </source>
</evidence>
<dbReference type="PANTHER" id="PTHR12292">
    <property type="entry name" value="RWD DOMAIN-CONTAINING PROTEIN"/>
    <property type="match status" value="1"/>
</dbReference>
<dbReference type="SUPFAM" id="SSF54495">
    <property type="entry name" value="UBC-like"/>
    <property type="match status" value="1"/>
</dbReference>
<comment type="caution">
    <text evidence="3">The sequence shown here is derived from an EMBL/GenBank/DDBJ whole genome shotgun (WGS) entry which is preliminary data.</text>
</comment>
<reference evidence="3 4" key="1">
    <citation type="submission" date="2019-07" db="EMBL/GenBank/DDBJ databases">
        <title>Rhodotorula toruloides NBRC10032 genome sequencing.</title>
        <authorList>
            <person name="Shida Y."/>
            <person name="Takaku H."/>
            <person name="Ogasawara W."/>
            <person name="Mori K."/>
        </authorList>
    </citation>
    <scope>NUCLEOTIDE SEQUENCE [LARGE SCALE GENOMIC DNA]</scope>
    <source>
        <strain evidence="3 4">NBRC10032</strain>
    </source>
</reference>
<feature type="domain" description="RWD" evidence="2">
    <location>
        <begin position="10"/>
        <end position="113"/>
    </location>
</feature>
<name>A0A511KQH3_RHOTO</name>
<dbReference type="SMART" id="SM00591">
    <property type="entry name" value="RWD"/>
    <property type="match status" value="1"/>
</dbReference>
<dbReference type="InterPro" id="IPR040213">
    <property type="entry name" value="GIR2-like"/>
</dbReference>
<dbReference type="Proteomes" id="UP000321518">
    <property type="component" value="Unassembled WGS sequence"/>
</dbReference>
<dbReference type="Pfam" id="PF05773">
    <property type="entry name" value="RWD"/>
    <property type="match status" value="1"/>
</dbReference>
<dbReference type="Pfam" id="PF16543">
    <property type="entry name" value="DFRP_C"/>
    <property type="match status" value="1"/>
</dbReference>
<gene>
    <name evidence="3" type="ORF">Rt10032_c16g5781</name>
</gene>
<dbReference type="OrthoDB" id="277175at2759"/>
<dbReference type="EMBL" id="BJWK01000016">
    <property type="protein sequence ID" value="GEM11764.1"/>
    <property type="molecule type" value="Genomic_DNA"/>
</dbReference>
<sequence>MADYAEERRSELEVLESIFSDELEVLSDERVSVRVEPEVQSERDPHTLSLVVTYTPTYPDEPPELEIEVAEGEVSEEEEGFLLEGLRTTAEENLGMAMVYTLALQLKELIAEMLVRRKERIAREDEERYRREEEAVAAKKRGTPVTKESFSTWVTKFEFELAEQRRREEEERIKALPPKEREEARRWAAKLTGRQLFEQGKVVDSDAAAFGEEGDVAIDVSQYERREGTDEEEDEVVEAAGRLRLADLSDDE</sequence>
<dbReference type="InterPro" id="IPR032378">
    <property type="entry name" value="ZC3H15/TMA46_C"/>
</dbReference>
<dbReference type="AlphaFoldDB" id="A0A511KQH3"/>
<feature type="region of interest" description="Disordered" evidence="1">
    <location>
        <begin position="222"/>
        <end position="252"/>
    </location>
</feature>
<dbReference type="InterPro" id="IPR016135">
    <property type="entry name" value="UBQ-conjugating_enzyme/RWD"/>
</dbReference>
<protein>
    <submittedName>
        <fullName evidence="3">RWD domain containing protein</fullName>
    </submittedName>
</protein>
<dbReference type="Gene3D" id="3.10.110.10">
    <property type="entry name" value="Ubiquitin Conjugating Enzyme"/>
    <property type="match status" value="1"/>
</dbReference>
<evidence type="ECO:0000256" key="1">
    <source>
        <dbReference type="SAM" id="MobiDB-lite"/>
    </source>
</evidence>
<accession>A0A511KQH3</accession>
<organism evidence="3 4">
    <name type="scientific">Rhodotorula toruloides</name>
    <name type="common">Yeast</name>
    <name type="synonym">Rhodosporidium toruloides</name>
    <dbReference type="NCBI Taxonomy" id="5286"/>
    <lineage>
        <taxon>Eukaryota</taxon>
        <taxon>Fungi</taxon>
        <taxon>Dikarya</taxon>
        <taxon>Basidiomycota</taxon>
        <taxon>Pucciniomycotina</taxon>
        <taxon>Microbotryomycetes</taxon>
        <taxon>Sporidiobolales</taxon>
        <taxon>Sporidiobolaceae</taxon>
        <taxon>Rhodotorula</taxon>
    </lineage>
</organism>
<dbReference type="PROSITE" id="PS50908">
    <property type="entry name" value="RWD"/>
    <property type="match status" value="1"/>
</dbReference>
<proteinExistence type="predicted"/>
<evidence type="ECO:0000259" key="2">
    <source>
        <dbReference type="PROSITE" id="PS50908"/>
    </source>
</evidence>
<dbReference type="InterPro" id="IPR006575">
    <property type="entry name" value="RWD_dom"/>
</dbReference>
<evidence type="ECO:0000313" key="3">
    <source>
        <dbReference type="EMBL" id="GEM11764.1"/>
    </source>
</evidence>